<name>A0ACC2JN17_9PEZI</name>
<gene>
    <name evidence="1" type="ORF">O1611_g4894</name>
</gene>
<evidence type="ECO:0000313" key="1">
    <source>
        <dbReference type="EMBL" id="KAJ8128739.1"/>
    </source>
</evidence>
<reference evidence="1" key="1">
    <citation type="submission" date="2022-12" db="EMBL/GenBank/DDBJ databases">
        <title>Genome Sequence of Lasiodiplodia mahajangana.</title>
        <authorList>
            <person name="Buettner E."/>
        </authorList>
    </citation>
    <scope>NUCLEOTIDE SEQUENCE</scope>
    <source>
        <strain evidence="1">VT137</strain>
    </source>
</reference>
<dbReference type="Proteomes" id="UP001153332">
    <property type="component" value="Unassembled WGS sequence"/>
</dbReference>
<evidence type="ECO:0000313" key="2">
    <source>
        <dbReference type="Proteomes" id="UP001153332"/>
    </source>
</evidence>
<organism evidence="1 2">
    <name type="scientific">Lasiodiplodia mahajangana</name>
    <dbReference type="NCBI Taxonomy" id="1108764"/>
    <lineage>
        <taxon>Eukaryota</taxon>
        <taxon>Fungi</taxon>
        <taxon>Dikarya</taxon>
        <taxon>Ascomycota</taxon>
        <taxon>Pezizomycotina</taxon>
        <taxon>Dothideomycetes</taxon>
        <taxon>Dothideomycetes incertae sedis</taxon>
        <taxon>Botryosphaeriales</taxon>
        <taxon>Botryosphaeriaceae</taxon>
        <taxon>Lasiodiplodia</taxon>
    </lineage>
</organism>
<dbReference type="EMBL" id="JAPUUL010000974">
    <property type="protein sequence ID" value="KAJ8128739.1"/>
    <property type="molecule type" value="Genomic_DNA"/>
</dbReference>
<accession>A0ACC2JN17</accession>
<proteinExistence type="predicted"/>
<protein>
    <submittedName>
        <fullName evidence="1">Uncharacterized protein</fullName>
    </submittedName>
</protein>
<sequence>MLRSMNDEAQCSLLQGKSRGTALYRGGRLRSPAPALVRLQPPSFISFLTYQTAVQIYERNTACASLRPKNTYTITHRSAPLPTYITLRITKPVLPSASAATDPPQLRECGVVDNVVAAGGLEGKLSSANFSVGEAQLFVLARTILQAGGQRGGVVLLDEATSSIDVATEKKIMALIAEKLQGKTIISVLHRLEAALEYDRIVVLENGKVAHFGTPAEALRDSELFSTMRKA</sequence>
<keyword evidence="2" id="KW-1185">Reference proteome</keyword>
<comment type="caution">
    <text evidence="1">The sequence shown here is derived from an EMBL/GenBank/DDBJ whole genome shotgun (WGS) entry which is preliminary data.</text>
</comment>